<evidence type="ECO:0000313" key="2">
    <source>
        <dbReference type="EMBL" id="MCJ7857929.1"/>
    </source>
</evidence>
<evidence type="ECO:0000313" key="3">
    <source>
        <dbReference type="Proteomes" id="UP001139207"/>
    </source>
</evidence>
<evidence type="ECO:0000256" key="1">
    <source>
        <dbReference type="SAM" id="MobiDB-lite"/>
    </source>
</evidence>
<dbReference type="RefSeq" id="WP_244803663.1">
    <property type="nucleotide sequence ID" value="NZ_JALIEA010000011.1"/>
</dbReference>
<reference evidence="2" key="1">
    <citation type="submission" date="2022-04" db="EMBL/GenBank/DDBJ databases">
        <title>Corynebacterium kalidii LD5P10.</title>
        <authorList>
            <person name="Sun J.Q."/>
        </authorList>
    </citation>
    <scope>NUCLEOTIDE SEQUENCE</scope>
    <source>
        <strain evidence="2">LD5P10</strain>
    </source>
</reference>
<dbReference type="Proteomes" id="UP001139207">
    <property type="component" value="Unassembled WGS sequence"/>
</dbReference>
<protein>
    <submittedName>
        <fullName evidence="2">Uncharacterized protein</fullName>
    </submittedName>
</protein>
<dbReference type="EMBL" id="JALIEA010000011">
    <property type="protein sequence ID" value="MCJ7857929.1"/>
    <property type="molecule type" value="Genomic_DNA"/>
</dbReference>
<organism evidence="2 3">
    <name type="scientific">Corynebacterium kalidii</name>
    <dbReference type="NCBI Taxonomy" id="2931982"/>
    <lineage>
        <taxon>Bacteria</taxon>
        <taxon>Bacillati</taxon>
        <taxon>Actinomycetota</taxon>
        <taxon>Actinomycetes</taxon>
        <taxon>Mycobacteriales</taxon>
        <taxon>Corynebacteriaceae</taxon>
        <taxon>Corynebacterium</taxon>
    </lineage>
</organism>
<feature type="region of interest" description="Disordered" evidence="1">
    <location>
        <begin position="28"/>
        <end position="58"/>
    </location>
</feature>
<dbReference type="AlphaFoldDB" id="A0A9X1WF97"/>
<gene>
    <name evidence="2" type="ORF">MUN33_04245</name>
</gene>
<keyword evidence="3" id="KW-1185">Reference proteome</keyword>
<proteinExistence type="predicted"/>
<sequence length="258" mass="25358">MAQVQGTGVRDRGAVVAELRSRIATIGDGRVPATGGRVEGGAPRGGSAPGGDGRDRTDGVVPVPGWLSGSLVTGGLPRGAVTAADDCPAALVDLLATLTAGGGCAAVVGYPRLALAAVAAGGGELERLVLVPDPMPHAAAVVGTLAEGLDMVLYAPPAAVAPSSARPVEARLRRGRCALLVCSGVRSWPGARLHLSWRTAGVTGLGVGSGRVRGVSVVGQAWGQGQPPQTFRGTVGAGDCTGAASTAGTARAVQETAL</sequence>
<name>A0A9X1WF97_9CORY</name>
<accession>A0A9X1WF97</accession>
<comment type="caution">
    <text evidence="2">The sequence shown here is derived from an EMBL/GenBank/DDBJ whole genome shotgun (WGS) entry which is preliminary data.</text>
</comment>
<feature type="compositionally biased region" description="Gly residues" evidence="1">
    <location>
        <begin position="37"/>
        <end position="51"/>
    </location>
</feature>